<dbReference type="OrthoDB" id="9811802at2"/>
<reference evidence="2" key="1">
    <citation type="submission" date="2016-11" db="EMBL/GenBank/DDBJ databases">
        <authorList>
            <person name="Varghese N."/>
            <person name="Submissions S."/>
        </authorList>
    </citation>
    <scope>NUCLEOTIDE SEQUENCE [LARGE SCALE GENOMIC DNA]</scope>
    <source>
        <strain evidence="2">DSM 16219</strain>
    </source>
</reference>
<accession>A0A1M6QT46</accession>
<protein>
    <submittedName>
        <fullName evidence="1">Uncharacterized protein</fullName>
    </submittedName>
</protein>
<dbReference type="STRING" id="1121393.SAMN02745216_03138"/>
<dbReference type="AlphaFoldDB" id="A0A1M6QT46"/>
<dbReference type="InterPro" id="IPR049811">
    <property type="entry name" value="MJ1673-like_dom"/>
</dbReference>
<evidence type="ECO:0000313" key="2">
    <source>
        <dbReference type="Proteomes" id="UP000183994"/>
    </source>
</evidence>
<dbReference type="EMBL" id="FQZU01000020">
    <property type="protein sequence ID" value="SHK23489.1"/>
    <property type="molecule type" value="Genomic_DNA"/>
</dbReference>
<gene>
    <name evidence="1" type="ORF">SAMN02745216_03138</name>
</gene>
<keyword evidence="2" id="KW-1185">Reference proteome</keyword>
<evidence type="ECO:0000313" key="1">
    <source>
        <dbReference type="EMBL" id="SHK23489.1"/>
    </source>
</evidence>
<organism evidence="1 2">
    <name type="scientific">Desulfatibacillum alkenivorans DSM 16219</name>
    <dbReference type="NCBI Taxonomy" id="1121393"/>
    <lineage>
        <taxon>Bacteria</taxon>
        <taxon>Pseudomonadati</taxon>
        <taxon>Thermodesulfobacteriota</taxon>
        <taxon>Desulfobacteria</taxon>
        <taxon>Desulfobacterales</taxon>
        <taxon>Desulfatibacillaceae</taxon>
        <taxon>Desulfatibacillum</taxon>
    </lineage>
</organism>
<proteinExistence type="predicted"/>
<dbReference type="NCBIfam" id="NF040559">
    <property type="entry name" value="CAS_Csx20"/>
    <property type="match status" value="1"/>
</dbReference>
<dbReference type="Proteomes" id="UP000183994">
    <property type="component" value="Unassembled WGS sequence"/>
</dbReference>
<sequence length="129" mass="14795">MKKLFLLFNHKFTPEQEADARASLEVEEIVELPPDLARLWRQIPADMSEIGDFLEPVRQWLARESVAGDAALIQGDFGACALMVEYARERGLVPVYSTTERKAREETLPDGSVRMSHQFKHTLFRKYGE</sequence>
<dbReference type="RefSeq" id="WP_028315707.1">
    <property type="nucleotide sequence ID" value="NZ_FQZU01000020.1"/>
</dbReference>
<name>A0A1M6QT46_9BACT</name>